<dbReference type="Gene3D" id="3.30.710.10">
    <property type="entry name" value="Potassium Channel Kv1.1, Chain A"/>
    <property type="match status" value="1"/>
</dbReference>
<accession>A0A9P6HV68</accession>
<sequence length="454" mass="50705">MAIPIPLQEALRDSITSGAFVDTKFWVFSRRGSKTGRVGSPRALFVNGHVAKRVPKLASLFDERKQKESLRTKFPTDRKPYTNNYDYEDDSDLEDGNDDDGLDSEDEPAVVPRVAREQSGNDATILSVEDSDAKSNESSDIISVSDMDSLFSEPLDPKGETDAASSAHVHVGKVVVIEDVAFVTFQALLRYLYTNEIEFASWGSAETRKARAHEIPSESYEIPNPSPKSIYRLADKYDIPELKEVALQQIRQDLSKCNIVEEALSKYTSWYPELRELELRQLAWRLLSADSNRTLRLLKKEIKAYTRGKLPHAKDIISALYTLMESDELVEEPPLPSTVAPNKEDVGSHWIGLKKALTASLTSGTFLDSQFYAVGSRSSAGIPKIRPIYFCSTVNGNLMSKLTSCSSKLRPRRAPVKPTDIYDSDIDDEELDQGSPTESHPSSKWSDDPFPTDL</sequence>
<feature type="compositionally biased region" description="Acidic residues" evidence="1">
    <location>
        <begin position="86"/>
        <end position="108"/>
    </location>
</feature>
<dbReference type="PANTHER" id="PTHR24413">
    <property type="entry name" value="SPECKLE-TYPE POZ PROTEIN"/>
    <property type="match status" value="1"/>
</dbReference>
<protein>
    <recommendedName>
        <fullName evidence="4">BTB domain-containing protein</fullName>
    </recommendedName>
</protein>
<dbReference type="InterPro" id="IPR011333">
    <property type="entry name" value="SKP1/BTB/POZ_sf"/>
</dbReference>
<evidence type="ECO:0000313" key="2">
    <source>
        <dbReference type="EMBL" id="KAF9793462.1"/>
    </source>
</evidence>
<gene>
    <name evidence="2" type="ORF">BJ322DRAFT_130226</name>
</gene>
<evidence type="ECO:0008006" key="4">
    <source>
        <dbReference type="Google" id="ProtNLM"/>
    </source>
</evidence>
<reference evidence="2" key="2">
    <citation type="submission" date="2020-11" db="EMBL/GenBank/DDBJ databases">
        <authorList>
            <consortium name="DOE Joint Genome Institute"/>
            <person name="Kuo A."/>
            <person name="Miyauchi S."/>
            <person name="Kiss E."/>
            <person name="Drula E."/>
            <person name="Kohler A."/>
            <person name="Sanchez-Garcia M."/>
            <person name="Andreopoulos B."/>
            <person name="Barry K.W."/>
            <person name="Bonito G."/>
            <person name="Buee M."/>
            <person name="Carver A."/>
            <person name="Chen C."/>
            <person name="Cichocki N."/>
            <person name="Clum A."/>
            <person name="Culley D."/>
            <person name="Crous P.W."/>
            <person name="Fauchery L."/>
            <person name="Girlanda M."/>
            <person name="Hayes R."/>
            <person name="Keri Z."/>
            <person name="Labutti K."/>
            <person name="Lipzen A."/>
            <person name="Lombard V."/>
            <person name="Magnuson J."/>
            <person name="Maillard F."/>
            <person name="Morin E."/>
            <person name="Murat C."/>
            <person name="Nolan M."/>
            <person name="Ohm R."/>
            <person name="Pangilinan J."/>
            <person name="Pereira M."/>
            <person name="Perotto S."/>
            <person name="Peter M."/>
            <person name="Riley R."/>
            <person name="Sitrit Y."/>
            <person name="Stielow B."/>
            <person name="Szollosi G."/>
            <person name="Zifcakova L."/>
            <person name="Stursova M."/>
            <person name="Spatafora J.W."/>
            <person name="Tedersoo L."/>
            <person name="Vaario L.-M."/>
            <person name="Yamada A."/>
            <person name="Yan M."/>
            <person name="Wang P."/>
            <person name="Xu J."/>
            <person name="Bruns T."/>
            <person name="Baldrian P."/>
            <person name="Vilgalys R."/>
            <person name="Henrissat B."/>
            <person name="Grigoriev I.V."/>
            <person name="Hibbett D."/>
            <person name="Nagy L.G."/>
            <person name="Martin F.M."/>
        </authorList>
    </citation>
    <scope>NUCLEOTIDE SEQUENCE</scope>
    <source>
        <strain evidence="2">UH-Tt-Lm1</strain>
    </source>
</reference>
<proteinExistence type="predicted"/>
<dbReference type="Proteomes" id="UP000736335">
    <property type="component" value="Unassembled WGS sequence"/>
</dbReference>
<organism evidence="2 3">
    <name type="scientific">Thelephora terrestris</name>
    <dbReference type="NCBI Taxonomy" id="56493"/>
    <lineage>
        <taxon>Eukaryota</taxon>
        <taxon>Fungi</taxon>
        <taxon>Dikarya</taxon>
        <taxon>Basidiomycota</taxon>
        <taxon>Agaricomycotina</taxon>
        <taxon>Agaricomycetes</taxon>
        <taxon>Thelephorales</taxon>
        <taxon>Thelephoraceae</taxon>
        <taxon>Thelephora</taxon>
    </lineage>
</organism>
<feature type="compositionally biased region" description="Basic and acidic residues" evidence="1">
    <location>
        <begin position="71"/>
        <end position="80"/>
    </location>
</feature>
<dbReference type="SUPFAM" id="SSF54695">
    <property type="entry name" value="POZ domain"/>
    <property type="match status" value="1"/>
</dbReference>
<feature type="compositionally biased region" description="Acidic residues" evidence="1">
    <location>
        <begin position="422"/>
        <end position="432"/>
    </location>
</feature>
<dbReference type="OrthoDB" id="6359816at2759"/>
<feature type="region of interest" description="Disordered" evidence="1">
    <location>
        <begin position="71"/>
        <end position="139"/>
    </location>
</feature>
<evidence type="ECO:0000256" key="1">
    <source>
        <dbReference type="SAM" id="MobiDB-lite"/>
    </source>
</evidence>
<reference evidence="2" key="1">
    <citation type="journal article" date="2020" name="Nat. Commun.">
        <title>Large-scale genome sequencing of mycorrhizal fungi provides insights into the early evolution of symbiotic traits.</title>
        <authorList>
            <person name="Miyauchi S."/>
            <person name="Kiss E."/>
            <person name="Kuo A."/>
            <person name="Drula E."/>
            <person name="Kohler A."/>
            <person name="Sanchez-Garcia M."/>
            <person name="Morin E."/>
            <person name="Andreopoulos B."/>
            <person name="Barry K.W."/>
            <person name="Bonito G."/>
            <person name="Buee M."/>
            <person name="Carver A."/>
            <person name="Chen C."/>
            <person name="Cichocki N."/>
            <person name="Clum A."/>
            <person name="Culley D."/>
            <person name="Crous P.W."/>
            <person name="Fauchery L."/>
            <person name="Girlanda M."/>
            <person name="Hayes R.D."/>
            <person name="Keri Z."/>
            <person name="LaButti K."/>
            <person name="Lipzen A."/>
            <person name="Lombard V."/>
            <person name="Magnuson J."/>
            <person name="Maillard F."/>
            <person name="Murat C."/>
            <person name="Nolan M."/>
            <person name="Ohm R.A."/>
            <person name="Pangilinan J."/>
            <person name="Pereira M.F."/>
            <person name="Perotto S."/>
            <person name="Peter M."/>
            <person name="Pfister S."/>
            <person name="Riley R."/>
            <person name="Sitrit Y."/>
            <person name="Stielow J.B."/>
            <person name="Szollosi G."/>
            <person name="Zifcakova L."/>
            <person name="Stursova M."/>
            <person name="Spatafora J.W."/>
            <person name="Tedersoo L."/>
            <person name="Vaario L.M."/>
            <person name="Yamada A."/>
            <person name="Yan M."/>
            <person name="Wang P."/>
            <person name="Xu J."/>
            <person name="Bruns T."/>
            <person name="Baldrian P."/>
            <person name="Vilgalys R."/>
            <person name="Dunand C."/>
            <person name="Henrissat B."/>
            <person name="Grigoriev I.V."/>
            <person name="Hibbett D."/>
            <person name="Nagy L.G."/>
            <person name="Martin F.M."/>
        </authorList>
    </citation>
    <scope>NUCLEOTIDE SEQUENCE</scope>
    <source>
        <strain evidence="2">UH-Tt-Lm1</strain>
    </source>
</reference>
<name>A0A9P6HV68_9AGAM</name>
<dbReference type="EMBL" id="WIUZ02000001">
    <property type="protein sequence ID" value="KAF9793462.1"/>
    <property type="molecule type" value="Genomic_DNA"/>
</dbReference>
<feature type="compositionally biased region" description="Polar residues" evidence="1">
    <location>
        <begin position="434"/>
        <end position="444"/>
    </location>
</feature>
<keyword evidence="3" id="KW-1185">Reference proteome</keyword>
<comment type="caution">
    <text evidence="2">The sequence shown here is derived from an EMBL/GenBank/DDBJ whole genome shotgun (WGS) entry which is preliminary data.</text>
</comment>
<feature type="region of interest" description="Disordered" evidence="1">
    <location>
        <begin position="409"/>
        <end position="454"/>
    </location>
</feature>
<evidence type="ECO:0000313" key="3">
    <source>
        <dbReference type="Proteomes" id="UP000736335"/>
    </source>
</evidence>
<dbReference type="AlphaFoldDB" id="A0A9P6HV68"/>